<feature type="domain" description="Nucleotidyl transferase" evidence="1">
    <location>
        <begin position="2"/>
        <end position="226"/>
    </location>
</feature>
<gene>
    <name evidence="2" type="primary">rfbF</name>
    <name evidence="2" type="ORF">KHA99_09155</name>
</gene>
<dbReference type="Pfam" id="PF00483">
    <property type="entry name" value="NTP_transferase"/>
    <property type="match status" value="1"/>
</dbReference>
<dbReference type="InterPro" id="IPR046981">
    <property type="entry name" value="G1P_cyt_trans"/>
</dbReference>
<evidence type="ECO:0000259" key="1">
    <source>
        <dbReference type="Pfam" id="PF00483"/>
    </source>
</evidence>
<comment type="caution">
    <text evidence="2">The sequence shown here is derived from an EMBL/GenBank/DDBJ whole genome shotgun (WGS) entry which is preliminary data.</text>
</comment>
<dbReference type="EC" id="2.7.7.33" evidence="2"/>
<name>A0A942U560_9BACI</name>
<dbReference type="CDD" id="cd02524">
    <property type="entry name" value="G1P_cytidylyltransferase"/>
    <property type="match status" value="1"/>
</dbReference>
<dbReference type="SUPFAM" id="SSF53448">
    <property type="entry name" value="Nucleotide-diphospho-sugar transferases"/>
    <property type="match status" value="1"/>
</dbReference>
<proteinExistence type="predicted"/>
<dbReference type="GO" id="GO:0047343">
    <property type="term" value="F:glucose-1-phosphate cytidylyltransferase activity"/>
    <property type="evidence" value="ECO:0007669"/>
    <property type="project" value="UniProtKB-EC"/>
</dbReference>
<accession>A0A942U560</accession>
<dbReference type="AlphaFoldDB" id="A0A942U560"/>
<dbReference type="InterPro" id="IPR013446">
    <property type="entry name" value="G1P_cyt_trans-like"/>
</dbReference>
<dbReference type="InterPro" id="IPR029044">
    <property type="entry name" value="Nucleotide-diphossugar_trans"/>
</dbReference>
<dbReference type="RefSeq" id="WP_213117151.1">
    <property type="nucleotide sequence ID" value="NZ_JAGYPF010000002.1"/>
</dbReference>
<dbReference type="Gene3D" id="3.90.550.10">
    <property type="entry name" value="Spore Coat Polysaccharide Biosynthesis Protein SpsA, Chain A"/>
    <property type="match status" value="1"/>
</dbReference>
<sequence length="263" mass="30242">MKVVILAGGRGTRISEESDLKPKPMVEIGEAPILWHIMKIYSHYGYHEFVICLGYKGYVIKEYFANYFRHMSEAITYDFTSGNTLEIHKNKVEPWKVTLVDTGLNTMTGSRIKRIEPYVGKKPFMLTYGDGLADIDINQLVLCHKKSRKLATISAVQPDGRFGRLELDGDQVIGFTEKVKGDGGWINGGFMVCQPEVFNYIQDKDTTIFEQGPLQDLAREGELNVYKHHSFWQPMDTLREKILLEEMWKNKKAPWKVWNDGQV</sequence>
<dbReference type="NCBIfam" id="TIGR02623">
    <property type="entry name" value="G1P_cyt_trans"/>
    <property type="match status" value="1"/>
</dbReference>
<dbReference type="Proteomes" id="UP000679749">
    <property type="component" value="Unassembled WGS sequence"/>
</dbReference>
<reference evidence="2" key="1">
    <citation type="submission" date="2021-05" db="EMBL/GenBank/DDBJ databases">
        <title>Novel Bacillus species.</title>
        <authorList>
            <person name="Liu G."/>
        </authorList>
    </citation>
    <scope>NUCLEOTIDE SEQUENCE</scope>
    <source>
        <strain evidence="2">FJAT-49825</strain>
    </source>
</reference>
<keyword evidence="3" id="KW-1185">Reference proteome</keyword>
<keyword evidence="2" id="KW-0808">Transferase</keyword>
<dbReference type="PANTHER" id="PTHR47183">
    <property type="entry name" value="GLUCOSE-1-PHOSPHATE CYTIDYLYLTRANSFERASE-RELATED"/>
    <property type="match status" value="1"/>
</dbReference>
<dbReference type="InterPro" id="IPR005835">
    <property type="entry name" value="NTP_transferase_dom"/>
</dbReference>
<keyword evidence="2" id="KW-0548">Nucleotidyltransferase</keyword>
<dbReference type="EMBL" id="JAGYPF010000002">
    <property type="protein sequence ID" value="MBS4212612.1"/>
    <property type="molecule type" value="Genomic_DNA"/>
</dbReference>
<evidence type="ECO:0000313" key="3">
    <source>
        <dbReference type="Proteomes" id="UP000679749"/>
    </source>
</evidence>
<protein>
    <submittedName>
        <fullName evidence="2">Glucose-1-phosphate cytidylyltransferase</fullName>
        <ecNumber evidence="2">2.7.7.33</ecNumber>
    </submittedName>
</protein>
<dbReference type="PANTHER" id="PTHR47183:SF1">
    <property type="entry name" value="GLUCOSE-1-PHOSPHATE CYTIDYLYLTRANSFERASE"/>
    <property type="match status" value="1"/>
</dbReference>
<organism evidence="2 3">
    <name type="scientific">Neobacillus rhizophilus</name>
    <dbReference type="NCBI Taxonomy" id="2833579"/>
    <lineage>
        <taxon>Bacteria</taxon>
        <taxon>Bacillati</taxon>
        <taxon>Bacillota</taxon>
        <taxon>Bacilli</taxon>
        <taxon>Bacillales</taxon>
        <taxon>Bacillaceae</taxon>
        <taxon>Neobacillus</taxon>
    </lineage>
</organism>
<evidence type="ECO:0000313" key="2">
    <source>
        <dbReference type="EMBL" id="MBS4212612.1"/>
    </source>
</evidence>
<dbReference type="GO" id="GO:0009243">
    <property type="term" value="P:O antigen biosynthetic process"/>
    <property type="evidence" value="ECO:0007669"/>
    <property type="project" value="InterPro"/>
</dbReference>